<reference evidence="1" key="1">
    <citation type="journal article" date="2021" name="Nat. Commun.">
        <title>Genetic determinants of endophytism in the Arabidopsis root mycobiome.</title>
        <authorList>
            <person name="Mesny F."/>
            <person name="Miyauchi S."/>
            <person name="Thiergart T."/>
            <person name="Pickel B."/>
            <person name="Atanasova L."/>
            <person name="Karlsson M."/>
            <person name="Huettel B."/>
            <person name="Barry K.W."/>
            <person name="Haridas S."/>
            <person name="Chen C."/>
            <person name="Bauer D."/>
            <person name="Andreopoulos W."/>
            <person name="Pangilinan J."/>
            <person name="LaButti K."/>
            <person name="Riley R."/>
            <person name="Lipzen A."/>
            <person name="Clum A."/>
            <person name="Drula E."/>
            <person name="Henrissat B."/>
            <person name="Kohler A."/>
            <person name="Grigoriev I.V."/>
            <person name="Martin F.M."/>
            <person name="Hacquard S."/>
        </authorList>
    </citation>
    <scope>NUCLEOTIDE SEQUENCE</scope>
    <source>
        <strain evidence="1">MPI-SDFR-AT-0117</strain>
    </source>
</reference>
<accession>A0A9P8VLX2</accession>
<dbReference type="InterPro" id="IPR029063">
    <property type="entry name" value="SAM-dependent_MTases_sf"/>
</dbReference>
<dbReference type="Gene3D" id="3.40.50.150">
    <property type="entry name" value="Vaccinia Virus protein VP39"/>
    <property type="match status" value="1"/>
</dbReference>
<dbReference type="Proteomes" id="UP000770015">
    <property type="component" value="Unassembled WGS sequence"/>
</dbReference>
<dbReference type="Pfam" id="PF01209">
    <property type="entry name" value="Ubie_methyltran"/>
    <property type="match status" value="1"/>
</dbReference>
<evidence type="ECO:0000313" key="2">
    <source>
        <dbReference type="Proteomes" id="UP000770015"/>
    </source>
</evidence>
<dbReference type="AlphaFoldDB" id="A0A9P8VLX2"/>
<proteinExistence type="predicted"/>
<keyword evidence="1" id="KW-0808">Transferase</keyword>
<evidence type="ECO:0000313" key="1">
    <source>
        <dbReference type="EMBL" id="KAH6696853.1"/>
    </source>
</evidence>
<dbReference type="EMBL" id="JAGSXJ010000001">
    <property type="protein sequence ID" value="KAH6696853.1"/>
    <property type="molecule type" value="Genomic_DNA"/>
</dbReference>
<dbReference type="CDD" id="cd02440">
    <property type="entry name" value="AdoMet_MTases"/>
    <property type="match status" value="1"/>
</dbReference>
<keyword evidence="1" id="KW-0489">Methyltransferase</keyword>
<organism evidence="1 2">
    <name type="scientific">Plectosphaerella plurivora</name>
    <dbReference type="NCBI Taxonomy" id="936078"/>
    <lineage>
        <taxon>Eukaryota</taxon>
        <taxon>Fungi</taxon>
        <taxon>Dikarya</taxon>
        <taxon>Ascomycota</taxon>
        <taxon>Pezizomycotina</taxon>
        <taxon>Sordariomycetes</taxon>
        <taxon>Hypocreomycetidae</taxon>
        <taxon>Glomerellales</taxon>
        <taxon>Plectosphaerellaceae</taxon>
        <taxon>Plectosphaerella</taxon>
    </lineage>
</organism>
<name>A0A9P8VLX2_9PEZI</name>
<keyword evidence="2" id="KW-1185">Reference proteome</keyword>
<dbReference type="SUPFAM" id="SSF53335">
    <property type="entry name" value="S-adenosyl-L-methionine-dependent methyltransferases"/>
    <property type="match status" value="1"/>
</dbReference>
<comment type="caution">
    <text evidence="1">The sequence shown here is derived from an EMBL/GenBank/DDBJ whole genome shotgun (WGS) entry which is preliminary data.</text>
</comment>
<dbReference type="OrthoDB" id="2013972at2759"/>
<dbReference type="GO" id="GO:0008168">
    <property type="term" value="F:methyltransferase activity"/>
    <property type="evidence" value="ECO:0007669"/>
    <property type="project" value="UniProtKB-KW"/>
</dbReference>
<gene>
    <name evidence="1" type="ORF">F5X68DRAFT_226253</name>
</gene>
<dbReference type="GO" id="GO:0032259">
    <property type="term" value="P:methylation"/>
    <property type="evidence" value="ECO:0007669"/>
    <property type="project" value="UniProtKB-KW"/>
</dbReference>
<sequence length="184" mass="19852">MPSQEEKERIASSEGLLSHMTRPLTSQMGLSDQTTHPVHVVDSACGTGVLAQELQKLIPKEILEKSTFLCADSAESAVSLVTSRVNDEGWTNTEVKQLDAMNTGLPAKSFTHVGIGMGLHIIPDPDVVLADTKRILKPGGIFGASTPHADSTFWMPDLRSAFESFPFTTPLPSKVPMQLHSQGD</sequence>
<protein>
    <submittedName>
        <fullName evidence="1">S-adenosyl-L-methionine-dependent methyltransferase</fullName>
    </submittedName>
</protein>